<dbReference type="Proteomes" id="UP000317429">
    <property type="component" value="Chromosome"/>
</dbReference>
<feature type="domain" description="SGNH hydrolase-type esterase" evidence="1">
    <location>
        <begin position="73"/>
        <end position="217"/>
    </location>
</feature>
<name>A0A518DEZ6_9BACT</name>
<dbReference type="PANTHER" id="PTHR30383">
    <property type="entry name" value="THIOESTERASE 1/PROTEASE 1/LYSOPHOSPHOLIPASE L1"/>
    <property type="match status" value="1"/>
</dbReference>
<dbReference type="InterPro" id="IPR036514">
    <property type="entry name" value="SGNH_hydro_sf"/>
</dbReference>
<evidence type="ECO:0000313" key="3">
    <source>
        <dbReference type="Proteomes" id="UP000317429"/>
    </source>
</evidence>
<dbReference type="SUPFAM" id="SSF52266">
    <property type="entry name" value="SGNH hydrolase"/>
    <property type="match status" value="1"/>
</dbReference>
<dbReference type="RefSeq" id="WP_197526923.1">
    <property type="nucleotide sequence ID" value="NZ_CP036291.1"/>
</dbReference>
<dbReference type="InterPro" id="IPR051532">
    <property type="entry name" value="Ester_Hydrolysis_Enzymes"/>
</dbReference>
<dbReference type="KEGG" id="pnd:Pla175_34420"/>
<dbReference type="Pfam" id="PF13472">
    <property type="entry name" value="Lipase_GDSL_2"/>
    <property type="match status" value="1"/>
</dbReference>
<dbReference type="Gene3D" id="3.40.50.1110">
    <property type="entry name" value="SGNH hydrolase"/>
    <property type="match status" value="1"/>
</dbReference>
<dbReference type="PANTHER" id="PTHR30383:SF5">
    <property type="entry name" value="SGNH HYDROLASE-TYPE ESTERASE DOMAIN-CONTAINING PROTEIN"/>
    <property type="match status" value="1"/>
</dbReference>
<keyword evidence="2" id="KW-0378">Hydrolase</keyword>
<gene>
    <name evidence="2" type="ORF">Pla175_34420</name>
</gene>
<dbReference type="EMBL" id="CP036291">
    <property type="protein sequence ID" value="QDU90043.1"/>
    <property type="molecule type" value="Genomic_DNA"/>
</dbReference>
<organism evidence="2 3">
    <name type="scientific">Pirellulimonas nuda</name>
    <dbReference type="NCBI Taxonomy" id="2528009"/>
    <lineage>
        <taxon>Bacteria</taxon>
        <taxon>Pseudomonadati</taxon>
        <taxon>Planctomycetota</taxon>
        <taxon>Planctomycetia</taxon>
        <taxon>Pirellulales</taxon>
        <taxon>Lacipirellulaceae</taxon>
        <taxon>Pirellulimonas</taxon>
    </lineage>
</organism>
<proteinExistence type="predicted"/>
<protein>
    <submittedName>
        <fullName evidence="2">GDSL-like Lipase/Acylhydrolase</fullName>
    </submittedName>
</protein>
<sequence length="235" mass="26088">MHLASTPRTALAIWTIGVGLALPTRAEQAKPYDPSRWEDAISAIEARDQKSPPPQRGIVFVGSSSVRLWPVATSFPDRRVVNHGFGGSQICDSNHFFDRLVAPLKPHTVVFYAGDNDIAAGKSPAQVHSDFQAFVAKLHEALPETRLVYVAIKPSLARWKLADTIREANGLIREDAEGDELVSYLDVWPPMLGADGTPRKELFREDGLHLNDEGYRVWTKLLRQSLADRQSATPR</sequence>
<evidence type="ECO:0000313" key="2">
    <source>
        <dbReference type="EMBL" id="QDU90043.1"/>
    </source>
</evidence>
<accession>A0A518DEZ6</accession>
<keyword evidence="3" id="KW-1185">Reference proteome</keyword>
<reference evidence="2 3" key="1">
    <citation type="submission" date="2019-02" db="EMBL/GenBank/DDBJ databases">
        <title>Deep-cultivation of Planctomycetes and their phenomic and genomic characterization uncovers novel biology.</title>
        <authorList>
            <person name="Wiegand S."/>
            <person name="Jogler M."/>
            <person name="Boedeker C."/>
            <person name="Pinto D."/>
            <person name="Vollmers J."/>
            <person name="Rivas-Marin E."/>
            <person name="Kohn T."/>
            <person name="Peeters S.H."/>
            <person name="Heuer A."/>
            <person name="Rast P."/>
            <person name="Oberbeckmann S."/>
            <person name="Bunk B."/>
            <person name="Jeske O."/>
            <person name="Meyerdierks A."/>
            <person name="Storesund J.E."/>
            <person name="Kallscheuer N."/>
            <person name="Luecker S."/>
            <person name="Lage O.M."/>
            <person name="Pohl T."/>
            <person name="Merkel B.J."/>
            <person name="Hornburger P."/>
            <person name="Mueller R.-W."/>
            <person name="Bruemmer F."/>
            <person name="Labrenz M."/>
            <person name="Spormann A.M."/>
            <person name="Op den Camp H."/>
            <person name="Overmann J."/>
            <person name="Amann R."/>
            <person name="Jetten M.S.M."/>
            <person name="Mascher T."/>
            <person name="Medema M.H."/>
            <person name="Devos D.P."/>
            <person name="Kaster A.-K."/>
            <person name="Ovreas L."/>
            <person name="Rohde M."/>
            <person name="Galperin M.Y."/>
            <person name="Jogler C."/>
        </authorList>
    </citation>
    <scope>NUCLEOTIDE SEQUENCE [LARGE SCALE GENOMIC DNA]</scope>
    <source>
        <strain evidence="2 3">Pla175</strain>
    </source>
</reference>
<dbReference type="InterPro" id="IPR013830">
    <property type="entry name" value="SGNH_hydro"/>
</dbReference>
<dbReference type="AlphaFoldDB" id="A0A518DEZ6"/>
<evidence type="ECO:0000259" key="1">
    <source>
        <dbReference type="Pfam" id="PF13472"/>
    </source>
</evidence>
<dbReference type="CDD" id="cd04502">
    <property type="entry name" value="SGNH_hydrolase_like_7"/>
    <property type="match status" value="1"/>
</dbReference>
<dbReference type="GO" id="GO:0004622">
    <property type="term" value="F:phosphatidylcholine lysophospholipase activity"/>
    <property type="evidence" value="ECO:0007669"/>
    <property type="project" value="TreeGrafter"/>
</dbReference>